<keyword evidence="14" id="KW-0732">Signal</keyword>
<keyword evidence="3" id="KW-1003">Cell membrane</keyword>
<evidence type="ECO:0000256" key="6">
    <source>
        <dbReference type="ARBA" id="ARBA00023040"/>
    </source>
</evidence>
<feature type="domain" description="G-protein coupled receptors family 3 profile" evidence="15">
    <location>
        <begin position="595"/>
        <end position="852"/>
    </location>
</feature>
<feature type="transmembrane region" description="Helical" evidence="13">
    <location>
        <begin position="707"/>
        <end position="729"/>
    </location>
</feature>
<evidence type="ECO:0000313" key="17">
    <source>
        <dbReference type="Proteomes" id="UP001497382"/>
    </source>
</evidence>
<organism evidence="16 17">
    <name type="scientific">Larinioides sclopetarius</name>
    <dbReference type="NCBI Taxonomy" id="280406"/>
    <lineage>
        <taxon>Eukaryota</taxon>
        <taxon>Metazoa</taxon>
        <taxon>Ecdysozoa</taxon>
        <taxon>Arthropoda</taxon>
        <taxon>Chelicerata</taxon>
        <taxon>Arachnida</taxon>
        <taxon>Araneae</taxon>
        <taxon>Araneomorphae</taxon>
        <taxon>Entelegynae</taxon>
        <taxon>Araneoidea</taxon>
        <taxon>Araneidae</taxon>
        <taxon>Larinioides</taxon>
    </lineage>
</organism>
<comment type="caution">
    <text evidence="16">The sequence shown here is derived from an EMBL/GenBank/DDBJ whole genome shotgun (WGS) entry which is preliminary data.</text>
</comment>
<keyword evidence="5 13" id="KW-1133">Transmembrane helix</keyword>
<dbReference type="PRINTS" id="PR00593">
    <property type="entry name" value="MTABOTROPICR"/>
</dbReference>
<dbReference type="AlphaFoldDB" id="A0AAV2BQN6"/>
<dbReference type="Proteomes" id="UP001497382">
    <property type="component" value="Unassembled WGS sequence"/>
</dbReference>
<evidence type="ECO:0000256" key="1">
    <source>
        <dbReference type="ARBA" id="ARBA00004651"/>
    </source>
</evidence>
<evidence type="ECO:0000256" key="10">
    <source>
        <dbReference type="ARBA" id="ARBA00023224"/>
    </source>
</evidence>
<dbReference type="Gene3D" id="3.40.50.2300">
    <property type="match status" value="2"/>
</dbReference>
<dbReference type="InterPro" id="IPR050726">
    <property type="entry name" value="mGluR"/>
</dbReference>
<dbReference type="PROSITE" id="PS00980">
    <property type="entry name" value="G_PROTEIN_RECEP_F3_2"/>
    <property type="match status" value="1"/>
</dbReference>
<feature type="transmembrane region" description="Helical" evidence="13">
    <location>
        <begin position="636"/>
        <end position="653"/>
    </location>
</feature>
<comment type="subcellular location">
    <subcellularLocation>
        <location evidence="1">Cell membrane</location>
        <topology evidence="1">Multi-pass membrane protein</topology>
    </subcellularLocation>
</comment>
<evidence type="ECO:0000259" key="15">
    <source>
        <dbReference type="PROSITE" id="PS50259"/>
    </source>
</evidence>
<sequence length="965" mass="108515">MYVRVMHMSMLYHALLPLVTAISANQNWPIRRMSNVTGDIMLGALFPVHERDNKYECGRLQDEGIHQLEALLFTIKKINADPNLLPGIRLGVLALDSCDSATYALEQSLDFIKGFIARNNAHHEKQFRCLDGTVPTFRDGSFDRVMGVIGGQSSSVSIQLANLLRLFRVPQVSYQSTSPTLSNKEKYEYFFRTVPSDVNQAKAIVEILKAFRWTYVSVVYSDTDYGNKGYEKLQELAPKEICFSNPQSINVDHFTDSDYDTVIQNLMHKTNARVVVVFSDKQVAKNVMAAAARRQAIKRFVWIGSEAWGGRKYVVEGHEEVVEGAITISPLLKPLAGFDEYFKSLTPENNAESNPWFPEYWEEHFSCKLQDFYVTPYNQKFHKWCQEMTDPKISESNGYRQMPALHFVRDAAYAFAHALSNVHKALCGGKPGLCEAMASMDGRILKVAMEKVHFKDESEKTFRFLPSGDAPPRYSIINFQKKSDSNEYFWRPVGTYALAEMGLPYLDLDKNALHFKHQEREFPRSFCSAPCHLGQAKLQLEGDTCCWLCSNCSAYQYLPDPFHCEDCPLGTLPALPHKTRCDPIPEAYLSYSSPWALGTMAFAGMGIVTTIGVAVQFWKFRNTPVIKASGRELSGLLLLGIFLSFSMTFVIVAKPAPCTCGITRFFLGFCYTLCYAAIVTKTNRIARIFNHRRQKPCQKPRYTSPKSQLIITALLVSIEGIINTTWLLYDRPAVTYMYPTREENVLICLGSDTASYLVGLIYPFVLIGFCTVYAFKTRKCPDGFNEARYLTFTNYTTCVIWLAFLPLFVLSTSNTIRSVTLSSLLSLSGAVQLACLFMPKVYIAVFKPEKNTKDAVMCPHNRNSSCLALPAALYQAPPSNLLNGGCKDNYRNSTCSSSSPASVRNTKFPGNKHNSDHNLCYSQGPDTPPKNSCPARPENITMNEIPSAPSCKHQAYPSLDQHMTL</sequence>
<dbReference type="InterPro" id="IPR038550">
    <property type="entry name" value="GPCR_3_9-Cys_sf"/>
</dbReference>
<evidence type="ECO:0000256" key="14">
    <source>
        <dbReference type="SAM" id="SignalP"/>
    </source>
</evidence>
<dbReference type="SUPFAM" id="SSF53822">
    <property type="entry name" value="Periplasmic binding protein-like I"/>
    <property type="match status" value="1"/>
</dbReference>
<keyword evidence="17" id="KW-1185">Reference proteome</keyword>
<feature type="signal peptide" evidence="14">
    <location>
        <begin position="1"/>
        <end position="21"/>
    </location>
</feature>
<dbReference type="Pfam" id="PF01094">
    <property type="entry name" value="ANF_receptor"/>
    <property type="match status" value="1"/>
</dbReference>
<dbReference type="InterPro" id="IPR017978">
    <property type="entry name" value="GPCR_3_C"/>
</dbReference>
<keyword evidence="6" id="KW-0297">G-protein coupled receptor</keyword>
<keyword evidence="10" id="KW-0807">Transducer</keyword>
<protein>
    <recommendedName>
        <fullName evidence="15">G-protein coupled receptors family 3 profile domain-containing protein</fullName>
    </recommendedName>
</protein>
<feature type="transmembrane region" description="Helical" evidence="13">
    <location>
        <begin position="787"/>
        <end position="809"/>
    </location>
</feature>
<evidence type="ECO:0000256" key="4">
    <source>
        <dbReference type="ARBA" id="ARBA00022692"/>
    </source>
</evidence>
<dbReference type="InterPro" id="IPR028082">
    <property type="entry name" value="Peripla_BP_I"/>
</dbReference>
<dbReference type="Pfam" id="PF07562">
    <property type="entry name" value="NCD3G"/>
    <property type="match status" value="1"/>
</dbReference>
<dbReference type="InterPro" id="IPR001828">
    <property type="entry name" value="ANF_lig-bd_rcpt"/>
</dbReference>
<keyword evidence="4 13" id="KW-0812">Transmembrane</keyword>
<evidence type="ECO:0000256" key="5">
    <source>
        <dbReference type="ARBA" id="ARBA00022989"/>
    </source>
</evidence>
<evidence type="ECO:0000256" key="11">
    <source>
        <dbReference type="ARBA" id="ARBA00054813"/>
    </source>
</evidence>
<keyword evidence="8" id="KW-0675">Receptor</keyword>
<evidence type="ECO:0000256" key="3">
    <source>
        <dbReference type="ARBA" id="ARBA00022475"/>
    </source>
</evidence>
<feature type="chain" id="PRO_5043796916" description="G-protein coupled receptors family 3 profile domain-containing protein" evidence="14">
    <location>
        <begin position="22"/>
        <end position="965"/>
    </location>
</feature>
<feature type="transmembrane region" description="Helical" evidence="13">
    <location>
        <begin position="821"/>
        <end position="843"/>
    </location>
</feature>
<evidence type="ECO:0000256" key="13">
    <source>
        <dbReference type="SAM" id="Phobius"/>
    </source>
</evidence>
<keyword evidence="9" id="KW-0325">Glycoprotein</keyword>
<feature type="compositionally biased region" description="Polar residues" evidence="12">
    <location>
        <begin position="893"/>
        <end position="905"/>
    </location>
</feature>
<evidence type="ECO:0000256" key="9">
    <source>
        <dbReference type="ARBA" id="ARBA00023180"/>
    </source>
</evidence>
<dbReference type="PRINTS" id="PR00248">
    <property type="entry name" value="GPCRMGR"/>
</dbReference>
<comment type="function">
    <text evidence="11">G-protein coupled receptor for glutamate. Ligand binding causes a conformation change that triggers signaling via guanine nucleotide-binding proteins (G proteins) and modulates the activity of down-stream effectors.</text>
</comment>
<evidence type="ECO:0000256" key="8">
    <source>
        <dbReference type="ARBA" id="ARBA00023170"/>
    </source>
</evidence>
<dbReference type="Pfam" id="PF00003">
    <property type="entry name" value="7tm_3"/>
    <property type="match status" value="1"/>
</dbReference>
<gene>
    <name evidence="16" type="ORF">LARSCL_LOCUS20901</name>
</gene>
<evidence type="ECO:0000256" key="2">
    <source>
        <dbReference type="ARBA" id="ARBA00007242"/>
    </source>
</evidence>
<feature type="transmembrane region" description="Helical" evidence="13">
    <location>
        <begin position="595"/>
        <end position="615"/>
    </location>
</feature>
<dbReference type="InterPro" id="IPR017979">
    <property type="entry name" value="GPCR_3_CS"/>
</dbReference>
<name>A0AAV2BQN6_9ARAC</name>
<dbReference type="CDD" id="cd06362">
    <property type="entry name" value="PBP1_mGluR"/>
    <property type="match status" value="1"/>
</dbReference>
<dbReference type="GO" id="GO:0005886">
    <property type="term" value="C:plasma membrane"/>
    <property type="evidence" value="ECO:0007669"/>
    <property type="project" value="UniProtKB-SubCell"/>
</dbReference>
<feature type="transmembrane region" description="Helical" evidence="13">
    <location>
        <begin position="754"/>
        <end position="775"/>
    </location>
</feature>
<feature type="region of interest" description="Disordered" evidence="12">
    <location>
        <begin position="893"/>
        <end position="965"/>
    </location>
</feature>
<dbReference type="Gene3D" id="2.10.50.30">
    <property type="entry name" value="GPCR, family 3, nine cysteines domain"/>
    <property type="match status" value="1"/>
</dbReference>
<evidence type="ECO:0000256" key="12">
    <source>
        <dbReference type="SAM" id="MobiDB-lite"/>
    </source>
</evidence>
<dbReference type="GO" id="GO:0004930">
    <property type="term" value="F:G protein-coupled receptor activity"/>
    <property type="evidence" value="ECO:0007669"/>
    <property type="project" value="UniProtKB-KW"/>
</dbReference>
<dbReference type="PANTHER" id="PTHR24060">
    <property type="entry name" value="METABOTROPIC GLUTAMATE RECEPTOR"/>
    <property type="match status" value="1"/>
</dbReference>
<dbReference type="FunFam" id="2.10.50.30:FF:000001">
    <property type="entry name" value="metabotropic glutamate receptor 1"/>
    <property type="match status" value="1"/>
</dbReference>
<dbReference type="EMBL" id="CAXIEN010000465">
    <property type="protein sequence ID" value="CAL1298591.1"/>
    <property type="molecule type" value="Genomic_DNA"/>
</dbReference>
<accession>A0AAV2BQN6</accession>
<feature type="transmembrane region" description="Helical" evidence="13">
    <location>
        <begin position="665"/>
        <end position="686"/>
    </location>
</feature>
<dbReference type="PROSITE" id="PS50259">
    <property type="entry name" value="G_PROTEIN_RECEP_F3_4"/>
    <property type="match status" value="1"/>
</dbReference>
<evidence type="ECO:0000256" key="7">
    <source>
        <dbReference type="ARBA" id="ARBA00023136"/>
    </source>
</evidence>
<dbReference type="InterPro" id="IPR000162">
    <property type="entry name" value="GPCR_3_mtglu_rcpt"/>
</dbReference>
<dbReference type="InterPro" id="IPR011500">
    <property type="entry name" value="GPCR_3_9-Cys_dom"/>
</dbReference>
<dbReference type="InterPro" id="IPR000337">
    <property type="entry name" value="GPCR_3"/>
</dbReference>
<reference evidence="16 17" key="1">
    <citation type="submission" date="2024-04" db="EMBL/GenBank/DDBJ databases">
        <authorList>
            <person name="Rising A."/>
            <person name="Reimegard J."/>
            <person name="Sonavane S."/>
            <person name="Akerstrom W."/>
            <person name="Nylinder S."/>
            <person name="Hedman E."/>
            <person name="Kallberg Y."/>
        </authorList>
    </citation>
    <scope>NUCLEOTIDE SEQUENCE [LARGE SCALE GENOMIC DNA]</scope>
</reference>
<evidence type="ECO:0000313" key="16">
    <source>
        <dbReference type="EMBL" id="CAL1298591.1"/>
    </source>
</evidence>
<comment type="similarity">
    <text evidence="2">Belongs to the G-protein coupled receptor 3 family.</text>
</comment>
<proteinExistence type="inferred from homology"/>
<dbReference type="FunFam" id="3.40.50.2300:FF:000145">
    <property type="entry name" value="Glutamate receptor, metabotropic"/>
    <property type="match status" value="1"/>
</dbReference>
<dbReference type="CDD" id="cd15045">
    <property type="entry name" value="7tmC_mGluRs"/>
    <property type="match status" value="1"/>
</dbReference>
<keyword evidence="7 13" id="KW-0472">Membrane</keyword>